<feature type="domain" description="Glutamine amidotransferase" evidence="1">
    <location>
        <begin position="43"/>
        <end position="178"/>
    </location>
</feature>
<dbReference type="Pfam" id="PF00117">
    <property type="entry name" value="GATase"/>
    <property type="match status" value="1"/>
</dbReference>
<proteinExistence type="predicted"/>
<accession>A0ABD5S8W6</accession>
<dbReference type="SUPFAM" id="SSF52317">
    <property type="entry name" value="Class I glutamine amidotransferase-like"/>
    <property type="match status" value="1"/>
</dbReference>
<comment type="caution">
    <text evidence="2">The sequence shown here is derived from an EMBL/GenBank/DDBJ whole genome shotgun (WGS) entry which is preliminary data.</text>
</comment>
<evidence type="ECO:0000313" key="3">
    <source>
        <dbReference type="Proteomes" id="UP001596442"/>
    </source>
</evidence>
<dbReference type="InterPro" id="IPR029062">
    <property type="entry name" value="Class_I_gatase-like"/>
</dbReference>
<name>A0ABD5S8W6_9EURY</name>
<dbReference type="PANTHER" id="PTHR42695:SF5">
    <property type="entry name" value="GLUTAMINE AMIDOTRANSFERASE YLR126C-RELATED"/>
    <property type="match status" value="1"/>
</dbReference>
<sequence length="238" mass="25971">MTRLRFALLNAAHDGASTRRNFRRELDADLAEFDAVDGHLPDHTEFDGVVVTGSRSSVYWDEPWIPPLVEYVAEAAEAGVPVLGVCYGHQVLAEALGGHVAGMDGFEIGYNAVHRVRDDPLFADIDESFTVFTTHGDTVTTLPPGATLLAENEHGVHAFRNGHCWGVQFHPEYDLDTAREVTEGKRDRLGDARVDDVLAGITPEAYDAACEAKALFDNFVGYARDLAAERGTARVTTD</sequence>
<dbReference type="Proteomes" id="UP001596442">
    <property type="component" value="Unassembled WGS sequence"/>
</dbReference>
<reference evidence="2 3" key="1">
    <citation type="journal article" date="2019" name="Int. J. Syst. Evol. Microbiol.">
        <title>The Global Catalogue of Microorganisms (GCM) 10K type strain sequencing project: providing services to taxonomists for standard genome sequencing and annotation.</title>
        <authorList>
            <consortium name="The Broad Institute Genomics Platform"/>
            <consortium name="The Broad Institute Genome Sequencing Center for Infectious Disease"/>
            <person name="Wu L."/>
            <person name="Ma J."/>
        </authorList>
    </citation>
    <scope>NUCLEOTIDE SEQUENCE [LARGE SCALE GENOMIC DNA]</scope>
    <source>
        <strain evidence="2 3">CGMCC 1.3239</strain>
    </source>
</reference>
<protein>
    <submittedName>
        <fullName evidence="2">Type 1 glutamine amidotransferase</fullName>
    </submittedName>
</protein>
<dbReference type="CDD" id="cd01741">
    <property type="entry name" value="GATase1_1"/>
    <property type="match status" value="1"/>
</dbReference>
<dbReference type="PANTHER" id="PTHR42695">
    <property type="entry name" value="GLUTAMINE AMIDOTRANSFERASE YLR126C-RELATED"/>
    <property type="match status" value="1"/>
</dbReference>
<dbReference type="PROSITE" id="PS51273">
    <property type="entry name" value="GATASE_TYPE_1"/>
    <property type="match status" value="1"/>
</dbReference>
<keyword evidence="2" id="KW-0315">Glutamine amidotransferase</keyword>
<dbReference type="EMBL" id="JBHSWW010000042">
    <property type="protein sequence ID" value="MFC6752821.1"/>
    <property type="molecule type" value="Genomic_DNA"/>
</dbReference>
<evidence type="ECO:0000259" key="1">
    <source>
        <dbReference type="Pfam" id="PF00117"/>
    </source>
</evidence>
<dbReference type="RefSeq" id="WP_379779870.1">
    <property type="nucleotide sequence ID" value="NZ_JBHSWW010000042.1"/>
</dbReference>
<gene>
    <name evidence="2" type="ORF">ACFQEU_04985</name>
</gene>
<keyword evidence="3" id="KW-1185">Reference proteome</keyword>
<evidence type="ECO:0000313" key="2">
    <source>
        <dbReference type="EMBL" id="MFC6752821.1"/>
    </source>
</evidence>
<dbReference type="AlphaFoldDB" id="A0ABD5S8W6"/>
<dbReference type="PRINTS" id="PR00096">
    <property type="entry name" value="GATASE"/>
</dbReference>
<dbReference type="InterPro" id="IPR044992">
    <property type="entry name" value="ChyE-like"/>
</dbReference>
<dbReference type="InterPro" id="IPR017926">
    <property type="entry name" value="GATASE"/>
</dbReference>
<organism evidence="2 3">
    <name type="scientific">Halorubrum tibetense</name>
    <dbReference type="NCBI Taxonomy" id="175631"/>
    <lineage>
        <taxon>Archaea</taxon>
        <taxon>Methanobacteriati</taxon>
        <taxon>Methanobacteriota</taxon>
        <taxon>Stenosarchaea group</taxon>
        <taxon>Halobacteria</taxon>
        <taxon>Halobacteriales</taxon>
        <taxon>Haloferacaceae</taxon>
        <taxon>Halorubrum</taxon>
    </lineage>
</organism>
<dbReference type="Gene3D" id="3.40.50.880">
    <property type="match status" value="1"/>
</dbReference>